<reference evidence="1" key="1">
    <citation type="submission" date="2022-04" db="EMBL/GenBank/DDBJ databases">
        <title>Carnegiea gigantea Genome sequencing and assembly v2.</title>
        <authorList>
            <person name="Copetti D."/>
            <person name="Sanderson M.J."/>
            <person name="Burquez A."/>
            <person name="Wojciechowski M.F."/>
        </authorList>
    </citation>
    <scope>NUCLEOTIDE SEQUENCE</scope>
    <source>
        <strain evidence="1">SGP5-SGP5p</strain>
        <tissue evidence="1">Aerial part</tissue>
    </source>
</reference>
<dbReference type="GO" id="GO:0000793">
    <property type="term" value="C:condensed chromosome"/>
    <property type="evidence" value="ECO:0007669"/>
    <property type="project" value="TreeGrafter"/>
</dbReference>
<dbReference type="PANTHER" id="PTHR36722">
    <property type="entry name" value="TYPE 2 DNA TOPOISOMERASE 6 SUBUNIT B-LIKE"/>
    <property type="match status" value="1"/>
</dbReference>
<comment type="caution">
    <text evidence="1">The sequence shown here is derived from an EMBL/GenBank/DDBJ whole genome shotgun (WGS) entry which is preliminary data.</text>
</comment>
<evidence type="ECO:0000313" key="2">
    <source>
        <dbReference type="Proteomes" id="UP001153076"/>
    </source>
</evidence>
<accession>A0A9Q1KVF5</accession>
<proteinExistence type="predicted"/>
<dbReference type="InterPro" id="IPR034566">
    <property type="entry name" value="MTOPVIB_plant"/>
</dbReference>
<dbReference type="EMBL" id="JAKOGI010000008">
    <property type="protein sequence ID" value="KAJ8451631.1"/>
    <property type="molecule type" value="Genomic_DNA"/>
</dbReference>
<dbReference type="GO" id="GO:0042138">
    <property type="term" value="P:meiotic DNA double-strand break formation"/>
    <property type="evidence" value="ECO:0007669"/>
    <property type="project" value="InterPro"/>
</dbReference>
<dbReference type="OrthoDB" id="1918529at2759"/>
<dbReference type="GO" id="GO:0007131">
    <property type="term" value="P:reciprocal meiotic recombination"/>
    <property type="evidence" value="ECO:0007669"/>
    <property type="project" value="TreeGrafter"/>
</dbReference>
<name>A0A9Q1KVF5_9CARY</name>
<dbReference type="AlphaFoldDB" id="A0A9Q1KVF5"/>
<dbReference type="Proteomes" id="UP001153076">
    <property type="component" value="Unassembled WGS sequence"/>
</dbReference>
<evidence type="ECO:0000313" key="1">
    <source>
        <dbReference type="EMBL" id="KAJ8451631.1"/>
    </source>
</evidence>
<protein>
    <submittedName>
        <fullName evidence="1">Uncharacterized protein</fullName>
    </submittedName>
</protein>
<sequence>MASFSVTELCKQLISLAIQRCRLSGDPCRLSVVIRRPTLPDLLVTQISISDTGAGSCLKEFQDLKYATNGLSAAGWGISDSEIFHYHLNLIESGSSRRVVKLPSTSKNNAKFRYCRHLVYIMFPSCIQGLINGTEVSMSTTKNMEVIVADITSFFRKMLIPKTYNIALELVAEFGDQHGVQHENVLLASELTSLPSAESPNIEQLALGLEDYVQKHGNALIRKCLSCYPNSNNLKLGNGLASLQKHMHDELIVEAVVIISESFDSSSPSCLKAFVQRTEVLYFRDFAPCSVHHSALKALSSIKWSSYGLSLRSIADDEGSVLLEWESLPQNTRIDIALHCYNKKYPSEINILFSL</sequence>
<gene>
    <name evidence="1" type="ORF">Cgig2_018265</name>
</gene>
<organism evidence="1 2">
    <name type="scientific">Carnegiea gigantea</name>
    <dbReference type="NCBI Taxonomy" id="171969"/>
    <lineage>
        <taxon>Eukaryota</taxon>
        <taxon>Viridiplantae</taxon>
        <taxon>Streptophyta</taxon>
        <taxon>Embryophyta</taxon>
        <taxon>Tracheophyta</taxon>
        <taxon>Spermatophyta</taxon>
        <taxon>Magnoliopsida</taxon>
        <taxon>eudicotyledons</taxon>
        <taxon>Gunneridae</taxon>
        <taxon>Pentapetalae</taxon>
        <taxon>Caryophyllales</taxon>
        <taxon>Cactineae</taxon>
        <taxon>Cactaceae</taxon>
        <taxon>Cactoideae</taxon>
        <taxon>Echinocereeae</taxon>
        <taxon>Carnegiea</taxon>
    </lineage>
</organism>
<dbReference type="PANTHER" id="PTHR36722:SF1">
    <property type="entry name" value="TYPE 2 DNA TOPOISOMERASE 6 SUBUNIT B-LIKE"/>
    <property type="match status" value="1"/>
</dbReference>
<dbReference type="GO" id="GO:0030674">
    <property type="term" value="F:protein-macromolecule adaptor activity"/>
    <property type="evidence" value="ECO:0007669"/>
    <property type="project" value="TreeGrafter"/>
</dbReference>
<keyword evidence="2" id="KW-1185">Reference proteome</keyword>